<feature type="domain" description="Gfo/Idh/MocA-like oxidoreductase N-terminal" evidence="1">
    <location>
        <begin position="8"/>
        <end position="124"/>
    </location>
</feature>
<gene>
    <name evidence="3" type="ORF">F4554_005048</name>
</gene>
<comment type="caution">
    <text evidence="3">The sequence shown here is derived from an EMBL/GenBank/DDBJ whole genome shotgun (WGS) entry which is preliminary data.</text>
</comment>
<dbReference type="InterPro" id="IPR055170">
    <property type="entry name" value="GFO_IDH_MocA-like_dom"/>
</dbReference>
<dbReference type="PANTHER" id="PTHR43377">
    <property type="entry name" value="BILIVERDIN REDUCTASE A"/>
    <property type="match status" value="1"/>
</dbReference>
<dbReference type="Proteomes" id="UP000579605">
    <property type="component" value="Unassembled WGS sequence"/>
</dbReference>
<keyword evidence="4" id="KW-1185">Reference proteome</keyword>
<proteinExistence type="predicted"/>
<dbReference type="GO" id="GO:0000166">
    <property type="term" value="F:nucleotide binding"/>
    <property type="evidence" value="ECO:0007669"/>
    <property type="project" value="InterPro"/>
</dbReference>
<evidence type="ECO:0000313" key="3">
    <source>
        <dbReference type="EMBL" id="NYH92410.1"/>
    </source>
</evidence>
<dbReference type="RefSeq" id="WP_179789844.1">
    <property type="nucleotide sequence ID" value="NZ_BAAARR010000005.1"/>
</dbReference>
<dbReference type="Gene3D" id="3.30.360.10">
    <property type="entry name" value="Dihydrodipicolinate Reductase, domain 2"/>
    <property type="match status" value="1"/>
</dbReference>
<name>A0A852ZTT7_9ACTN</name>
<protein>
    <submittedName>
        <fullName evidence="3">Putative dehydrogenase</fullName>
    </submittedName>
</protein>
<dbReference type="InterPro" id="IPR000683">
    <property type="entry name" value="Gfo/Idh/MocA-like_OxRdtase_N"/>
</dbReference>
<organism evidence="3 4">
    <name type="scientific">Actinopolymorpha rutila</name>
    <dbReference type="NCBI Taxonomy" id="446787"/>
    <lineage>
        <taxon>Bacteria</taxon>
        <taxon>Bacillati</taxon>
        <taxon>Actinomycetota</taxon>
        <taxon>Actinomycetes</taxon>
        <taxon>Propionibacteriales</taxon>
        <taxon>Actinopolymorphaceae</taxon>
        <taxon>Actinopolymorpha</taxon>
    </lineage>
</organism>
<sequence length="326" mass="33960">MSGAQKPRIGVVGTGSIGRAHLNAYRRAGVDPVAVADVDPATVEAVAAEFGATAYTDIAAMLAGADLDAISVCTPPSTHQALTVRALEAKVAVLCEKPMARTVDECALMVKAAHVNRTLLTVGFCHRFQPEIEAIRAAITDGRIGTVLTFRNRFSGPLDGVESSWFSQPAVSGGGVLMDTCVHSVDLFRFLFGEVDQIRALTATTATARGPALEVEDSAVLSLQSTAGVLGVIEASWRTAPGEAVVTVSGTHGRLQLDYATMKLTEVGVDGTESIIEVTGEDRFTRQARHFLSCVAGTAEPRVTPADGARAIALLAEASADAGTRG</sequence>
<accession>A0A852ZTT7</accession>
<feature type="domain" description="GFO/IDH/MocA-like oxidoreductase" evidence="2">
    <location>
        <begin position="133"/>
        <end position="255"/>
    </location>
</feature>
<evidence type="ECO:0000313" key="4">
    <source>
        <dbReference type="Proteomes" id="UP000579605"/>
    </source>
</evidence>
<dbReference type="SUPFAM" id="SSF51735">
    <property type="entry name" value="NAD(P)-binding Rossmann-fold domains"/>
    <property type="match status" value="1"/>
</dbReference>
<dbReference type="InterPro" id="IPR051450">
    <property type="entry name" value="Gfo/Idh/MocA_Oxidoreductases"/>
</dbReference>
<evidence type="ECO:0000259" key="2">
    <source>
        <dbReference type="Pfam" id="PF22725"/>
    </source>
</evidence>
<dbReference type="Pfam" id="PF01408">
    <property type="entry name" value="GFO_IDH_MocA"/>
    <property type="match status" value="1"/>
</dbReference>
<dbReference type="Pfam" id="PF22725">
    <property type="entry name" value="GFO_IDH_MocA_C3"/>
    <property type="match status" value="1"/>
</dbReference>
<dbReference type="Gene3D" id="3.40.50.720">
    <property type="entry name" value="NAD(P)-binding Rossmann-like Domain"/>
    <property type="match status" value="1"/>
</dbReference>
<dbReference type="PANTHER" id="PTHR43377:SF1">
    <property type="entry name" value="BILIVERDIN REDUCTASE A"/>
    <property type="match status" value="1"/>
</dbReference>
<dbReference type="AlphaFoldDB" id="A0A852ZTT7"/>
<evidence type="ECO:0000259" key="1">
    <source>
        <dbReference type="Pfam" id="PF01408"/>
    </source>
</evidence>
<reference evidence="3 4" key="1">
    <citation type="submission" date="2020-07" db="EMBL/GenBank/DDBJ databases">
        <title>Sequencing the genomes of 1000 actinobacteria strains.</title>
        <authorList>
            <person name="Klenk H.-P."/>
        </authorList>
    </citation>
    <scope>NUCLEOTIDE SEQUENCE [LARGE SCALE GENOMIC DNA]</scope>
    <source>
        <strain evidence="3 4">DSM 18448</strain>
    </source>
</reference>
<dbReference type="InterPro" id="IPR036291">
    <property type="entry name" value="NAD(P)-bd_dom_sf"/>
</dbReference>
<dbReference type="SUPFAM" id="SSF55347">
    <property type="entry name" value="Glyceraldehyde-3-phosphate dehydrogenase-like, C-terminal domain"/>
    <property type="match status" value="1"/>
</dbReference>
<dbReference type="EMBL" id="JACBZH010000001">
    <property type="protein sequence ID" value="NYH92410.1"/>
    <property type="molecule type" value="Genomic_DNA"/>
</dbReference>